<feature type="disulfide bond" evidence="8">
    <location>
        <begin position="228"/>
        <end position="243"/>
    </location>
</feature>
<dbReference type="InterPro" id="IPR050685">
    <property type="entry name" value="LDLR"/>
</dbReference>
<evidence type="ECO:0000256" key="3">
    <source>
        <dbReference type="ARBA" id="ARBA00022692"/>
    </source>
</evidence>
<accession>A0AAE1BP65</accession>
<dbReference type="InterPro" id="IPR002172">
    <property type="entry name" value="LDrepeatLR_classA_rpt"/>
</dbReference>
<dbReference type="Pfam" id="PF00057">
    <property type="entry name" value="Ldl_recept_a"/>
    <property type="match status" value="3"/>
</dbReference>
<keyword evidence="4" id="KW-0677">Repeat</keyword>
<feature type="disulfide bond" evidence="8">
    <location>
        <begin position="398"/>
        <end position="413"/>
    </location>
</feature>
<comment type="caution">
    <text evidence="9">The sequence shown here is derived from an EMBL/GenBank/DDBJ whole genome shotgun (WGS) entry which is preliminary data.</text>
</comment>
<evidence type="ECO:0000256" key="4">
    <source>
        <dbReference type="ARBA" id="ARBA00022737"/>
    </source>
</evidence>
<feature type="disulfide bond" evidence="8">
    <location>
        <begin position="133"/>
        <end position="148"/>
    </location>
</feature>
<dbReference type="GO" id="GO:0012505">
    <property type="term" value="C:endomembrane system"/>
    <property type="evidence" value="ECO:0007669"/>
    <property type="project" value="UniProtKB-SubCell"/>
</dbReference>
<evidence type="ECO:0000313" key="9">
    <source>
        <dbReference type="EMBL" id="KAK3852999.1"/>
    </source>
</evidence>
<sequence>TFRCKLHLLTRWQPAYSNKRSPEYTRSARSIQQAMVTLLNSVPGEKIIQVSDMKQARGSGNILVTVDIMHADETDQKNRMRQLVRGQLERGSLGSSAVNSQFFSFEEPRAPPIPRACPPEKHRCPGGRCAGRCDGINECLDGSDEHNCPAVGVDVGSLVTSLTPPSCSGDASGPHLCQDGSTYACFCDQKIECPGGEDEDESKCFEGCEPGTVSCDFGTQCIPESQLCDNVADCQDGTDEQGCTTVPPPPSCSGDASGPHLCQDGSTYACFCDQKIECPGGEDEDESKCFEGCEPGTVSCDFGTQCIPESQLCDNVADCQDGTDEQGCTTVPPPPSCSGDASGPHLCQDGSTYACFCDQKIECPGGEDEDESKCFEGCEPGTVSCDFGTQCIPESQLCDNVADCQDGTDEQGCTTVPRKYP</sequence>
<keyword evidence="3" id="KW-0812">Transmembrane</keyword>
<comment type="subcellular location">
    <subcellularLocation>
        <location evidence="2">Endomembrane system</location>
    </subcellularLocation>
    <subcellularLocation>
        <location evidence="1">Membrane</location>
        <topology evidence="1">Single-pass membrane protein</topology>
    </subcellularLocation>
</comment>
<evidence type="ECO:0000256" key="8">
    <source>
        <dbReference type="PROSITE-ProRule" id="PRU00124"/>
    </source>
</evidence>
<organism evidence="9 10">
    <name type="scientific">Petrolisthes cinctipes</name>
    <name type="common">Flat porcelain crab</name>
    <dbReference type="NCBI Taxonomy" id="88211"/>
    <lineage>
        <taxon>Eukaryota</taxon>
        <taxon>Metazoa</taxon>
        <taxon>Ecdysozoa</taxon>
        <taxon>Arthropoda</taxon>
        <taxon>Crustacea</taxon>
        <taxon>Multicrustacea</taxon>
        <taxon>Malacostraca</taxon>
        <taxon>Eumalacostraca</taxon>
        <taxon>Eucarida</taxon>
        <taxon>Decapoda</taxon>
        <taxon>Pleocyemata</taxon>
        <taxon>Anomura</taxon>
        <taxon>Galatheoidea</taxon>
        <taxon>Porcellanidae</taxon>
        <taxon>Petrolisthes</taxon>
    </lineage>
</organism>
<dbReference type="Proteomes" id="UP001286313">
    <property type="component" value="Unassembled WGS sequence"/>
</dbReference>
<evidence type="ECO:0000256" key="1">
    <source>
        <dbReference type="ARBA" id="ARBA00004167"/>
    </source>
</evidence>
<dbReference type="PROSITE" id="PS01209">
    <property type="entry name" value="LDLRA_1"/>
    <property type="match status" value="3"/>
</dbReference>
<dbReference type="InterPro" id="IPR036055">
    <property type="entry name" value="LDL_receptor-like_sf"/>
</dbReference>
<dbReference type="PANTHER" id="PTHR24270:SF62">
    <property type="entry name" value="LOW-DENSITY LIPOPROTEIN RECEPTOR-RELATED PROTEIN 2"/>
    <property type="match status" value="1"/>
</dbReference>
<feature type="non-terminal residue" evidence="9">
    <location>
        <position position="1"/>
    </location>
</feature>
<keyword evidence="7 8" id="KW-1015">Disulfide bond</keyword>
<dbReference type="SMART" id="SM00192">
    <property type="entry name" value="LDLa"/>
    <property type="match status" value="4"/>
</dbReference>
<dbReference type="GO" id="GO:0005886">
    <property type="term" value="C:plasma membrane"/>
    <property type="evidence" value="ECO:0007669"/>
    <property type="project" value="TreeGrafter"/>
</dbReference>
<gene>
    <name evidence="9" type="ORF">Pcinc_040437</name>
</gene>
<keyword evidence="5" id="KW-1133">Transmembrane helix</keyword>
<dbReference type="PROSITE" id="PS50068">
    <property type="entry name" value="LDLRA_2"/>
    <property type="match status" value="4"/>
</dbReference>
<dbReference type="SUPFAM" id="SSF57424">
    <property type="entry name" value="LDL receptor-like module"/>
    <property type="match status" value="4"/>
</dbReference>
<keyword evidence="10" id="KW-1185">Reference proteome</keyword>
<dbReference type="InterPro" id="IPR023415">
    <property type="entry name" value="LDLR_class-A_CS"/>
</dbReference>
<dbReference type="CDD" id="cd00112">
    <property type="entry name" value="LDLa"/>
    <property type="match status" value="4"/>
</dbReference>
<evidence type="ECO:0000256" key="6">
    <source>
        <dbReference type="ARBA" id="ARBA00023136"/>
    </source>
</evidence>
<dbReference type="Gene3D" id="4.10.400.10">
    <property type="entry name" value="Low-density Lipoprotein Receptor"/>
    <property type="match status" value="4"/>
</dbReference>
<evidence type="ECO:0000256" key="7">
    <source>
        <dbReference type="ARBA" id="ARBA00023157"/>
    </source>
</evidence>
<protein>
    <submittedName>
        <fullName evidence="9">Uncharacterized protein</fullName>
    </submittedName>
</protein>
<name>A0AAE1BP65_PETCI</name>
<feature type="disulfide bond" evidence="8">
    <location>
        <begin position="117"/>
        <end position="129"/>
    </location>
</feature>
<comment type="caution">
    <text evidence="8">Lacks conserved residue(s) required for the propagation of feature annotation.</text>
</comment>
<dbReference type="AlphaFoldDB" id="A0AAE1BP65"/>
<evidence type="ECO:0000313" key="10">
    <source>
        <dbReference type="Proteomes" id="UP001286313"/>
    </source>
</evidence>
<dbReference type="EMBL" id="JAWQEG010007147">
    <property type="protein sequence ID" value="KAK3852999.1"/>
    <property type="molecule type" value="Genomic_DNA"/>
</dbReference>
<evidence type="ECO:0000256" key="5">
    <source>
        <dbReference type="ARBA" id="ARBA00022989"/>
    </source>
</evidence>
<proteinExistence type="predicted"/>
<dbReference type="PANTHER" id="PTHR24270">
    <property type="entry name" value="LOW-DENSITY LIPOPROTEIN RECEPTOR-RELATED"/>
    <property type="match status" value="1"/>
</dbReference>
<dbReference type="PRINTS" id="PR00261">
    <property type="entry name" value="LDLRECEPTOR"/>
</dbReference>
<reference evidence="9" key="1">
    <citation type="submission" date="2023-10" db="EMBL/GenBank/DDBJ databases">
        <title>Genome assemblies of two species of porcelain crab, Petrolisthes cinctipes and Petrolisthes manimaculis (Anomura: Porcellanidae).</title>
        <authorList>
            <person name="Angst P."/>
        </authorList>
    </citation>
    <scope>NUCLEOTIDE SEQUENCE</scope>
    <source>
        <strain evidence="9">PB745_01</strain>
        <tissue evidence="9">Gill</tissue>
    </source>
</reference>
<keyword evidence="6" id="KW-0472">Membrane</keyword>
<dbReference type="GO" id="GO:0016192">
    <property type="term" value="P:vesicle-mediated transport"/>
    <property type="evidence" value="ECO:0007669"/>
    <property type="project" value="UniProtKB-ARBA"/>
</dbReference>
<evidence type="ECO:0000256" key="2">
    <source>
        <dbReference type="ARBA" id="ARBA00004308"/>
    </source>
</evidence>
<feature type="disulfide bond" evidence="8">
    <location>
        <begin position="313"/>
        <end position="328"/>
    </location>
</feature>